<evidence type="ECO:0000313" key="13">
    <source>
        <dbReference type="Proteomes" id="UP000071561"/>
    </source>
</evidence>
<feature type="active site" description="Proton acceptor" evidence="9">
    <location>
        <position position="41"/>
    </location>
</feature>
<feature type="domain" description="CN hydrolase" evidence="11">
    <location>
        <begin position="1"/>
        <end position="255"/>
    </location>
</feature>
<dbReference type="Gene3D" id="3.40.50.620">
    <property type="entry name" value="HUPs"/>
    <property type="match status" value="1"/>
</dbReference>
<dbReference type="PROSITE" id="PS00920">
    <property type="entry name" value="NITRIL_CHT_1"/>
    <property type="match status" value="1"/>
</dbReference>
<dbReference type="NCBIfam" id="TIGR00552">
    <property type="entry name" value="nadE"/>
    <property type="match status" value="1"/>
</dbReference>
<dbReference type="PANTHER" id="PTHR23090">
    <property type="entry name" value="NH 3 /GLUTAMINE-DEPENDENT NAD + SYNTHETASE"/>
    <property type="match status" value="1"/>
</dbReference>
<evidence type="ECO:0000256" key="7">
    <source>
        <dbReference type="HAMAP-Rule" id="MF_02090"/>
    </source>
</evidence>
<feature type="active site" description="Proton acceptor; for glutaminase activity" evidence="7">
    <location>
        <position position="41"/>
    </location>
</feature>
<evidence type="ECO:0000256" key="10">
    <source>
        <dbReference type="RuleBase" id="RU003811"/>
    </source>
</evidence>
<dbReference type="GO" id="GO:0004359">
    <property type="term" value="F:glutaminase activity"/>
    <property type="evidence" value="ECO:0007669"/>
    <property type="project" value="InterPro"/>
</dbReference>
<dbReference type="CDD" id="cd07570">
    <property type="entry name" value="GAT_Gln-NAD-synth"/>
    <property type="match status" value="1"/>
</dbReference>
<dbReference type="KEGG" id="pcm:AY601_3773"/>
<evidence type="ECO:0000256" key="3">
    <source>
        <dbReference type="ARBA" id="ARBA00022598"/>
    </source>
</evidence>
<dbReference type="GO" id="GO:0005524">
    <property type="term" value="F:ATP binding"/>
    <property type="evidence" value="ECO:0007669"/>
    <property type="project" value="UniProtKB-UniRule"/>
</dbReference>
<evidence type="ECO:0000256" key="8">
    <source>
        <dbReference type="PIRNR" id="PIRNR006630"/>
    </source>
</evidence>
<comment type="similarity">
    <text evidence="10">Belongs to the NAD synthetase family.</text>
</comment>
<dbReference type="GO" id="GO:0005737">
    <property type="term" value="C:cytoplasm"/>
    <property type="evidence" value="ECO:0007669"/>
    <property type="project" value="InterPro"/>
</dbReference>
<accession>A0A127VGZ7</accession>
<evidence type="ECO:0000256" key="2">
    <source>
        <dbReference type="ARBA" id="ARBA00007145"/>
    </source>
</evidence>
<dbReference type="Proteomes" id="UP000071561">
    <property type="component" value="Chromosome"/>
</dbReference>
<keyword evidence="5 7" id="KW-0067">ATP-binding</keyword>
<dbReference type="SUPFAM" id="SSF52402">
    <property type="entry name" value="Adenine nucleotide alpha hydrolases-like"/>
    <property type="match status" value="1"/>
</dbReference>
<dbReference type="Pfam" id="PF02540">
    <property type="entry name" value="NAD_synthase"/>
    <property type="match status" value="1"/>
</dbReference>
<evidence type="ECO:0000259" key="11">
    <source>
        <dbReference type="PROSITE" id="PS50263"/>
    </source>
</evidence>
<dbReference type="CDD" id="cd00553">
    <property type="entry name" value="NAD_synthase"/>
    <property type="match status" value="1"/>
</dbReference>
<name>A0A127VGZ7_9SPHI</name>
<dbReference type="Pfam" id="PF00795">
    <property type="entry name" value="CN_hydrolase"/>
    <property type="match status" value="1"/>
</dbReference>
<evidence type="ECO:0000256" key="6">
    <source>
        <dbReference type="ARBA" id="ARBA00023027"/>
    </source>
</evidence>
<feature type="binding site" evidence="7">
    <location>
        <position position="118"/>
    </location>
    <ligand>
        <name>L-glutamine</name>
        <dbReference type="ChEBI" id="CHEBI:58359"/>
    </ligand>
</feature>
<comment type="function">
    <text evidence="7">Catalyzes the ATP-dependent amidation of deamido-NAD to form NAD. Uses L-glutamine as a nitrogen source.</text>
</comment>
<dbReference type="OrthoDB" id="9803818at2"/>
<feature type="binding site" evidence="7">
    <location>
        <position position="516"/>
    </location>
    <ligand>
        <name>deamido-NAD(+)</name>
        <dbReference type="ChEBI" id="CHEBI:58437"/>
        <note>ligand shared between two neighboring subunits</note>
    </ligand>
</feature>
<comment type="similarity">
    <text evidence="2 7 8">In the C-terminal section; belongs to the NAD synthetase family.</text>
</comment>
<reference evidence="12 13" key="1">
    <citation type="submission" date="2016-03" db="EMBL/GenBank/DDBJ databases">
        <title>Complete genome sequence of Pedobacter cryoconitis PAMC 27485.</title>
        <authorList>
            <person name="Lee J."/>
            <person name="Kim O.-S."/>
        </authorList>
    </citation>
    <scope>NUCLEOTIDE SEQUENCE [LARGE SCALE GENOMIC DNA]</scope>
    <source>
        <strain evidence="12 13">PAMC 27485</strain>
    </source>
</reference>
<evidence type="ECO:0000256" key="4">
    <source>
        <dbReference type="ARBA" id="ARBA00022741"/>
    </source>
</evidence>
<dbReference type="SUPFAM" id="SSF56317">
    <property type="entry name" value="Carbon-nitrogen hydrolase"/>
    <property type="match status" value="1"/>
</dbReference>
<feature type="active site" description="Nucleophile; for glutaminase activity" evidence="7">
    <location>
        <position position="148"/>
    </location>
</feature>
<keyword evidence="13" id="KW-1185">Reference proteome</keyword>
<dbReference type="InterPro" id="IPR036526">
    <property type="entry name" value="C-N_Hydrolase_sf"/>
</dbReference>
<dbReference type="InterPro" id="IPR003010">
    <property type="entry name" value="C-N_Hydrolase"/>
</dbReference>
<comment type="caution">
    <text evidence="7">Lacks conserved residue(s) required for the propagation of feature annotation.</text>
</comment>
<dbReference type="Gene3D" id="3.60.110.10">
    <property type="entry name" value="Carbon-nitrogen hydrolase"/>
    <property type="match status" value="1"/>
</dbReference>
<keyword evidence="4 7" id="KW-0547">Nucleotide-binding</keyword>
<feature type="binding site" evidence="7">
    <location>
        <begin position="294"/>
        <end position="301"/>
    </location>
    <ligand>
        <name>ATP</name>
        <dbReference type="ChEBI" id="CHEBI:30616"/>
    </ligand>
</feature>
<protein>
    <recommendedName>
        <fullName evidence="7 8">Glutamine-dependent NAD(+) synthetase</fullName>
        <ecNumber evidence="7 8">6.3.5.1</ecNumber>
    </recommendedName>
    <alternativeName>
        <fullName evidence="7 8">NAD(+) synthase [glutamine-hydrolyzing]</fullName>
    </alternativeName>
</protein>
<dbReference type="PANTHER" id="PTHR23090:SF9">
    <property type="entry name" value="GLUTAMINE-DEPENDENT NAD(+) SYNTHETASE"/>
    <property type="match status" value="1"/>
</dbReference>
<dbReference type="FunFam" id="3.40.50.620:FF:000106">
    <property type="entry name" value="Glutamine-dependent NAD(+) synthetase"/>
    <property type="match status" value="1"/>
</dbReference>
<dbReference type="InterPro" id="IPR014445">
    <property type="entry name" value="Gln-dep_NAD_synthase"/>
</dbReference>
<evidence type="ECO:0000256" key="9">
    <source>
        <dbReference type="PROSITE-ProRule" id="PRU10139"/>
    </source>
</evidence>
<feature type="active site" description="For glutaminase activity" evidence="7">
    <location>
        <position position="112"/>
    </location>
</feature>
<dbReference type="NCBIfam" id="NF010588">
    <property type="entry name" value="PRK13981.1"/>
    <property type="match status" value="1"/>
</dbReference>
<dbReference type="HAMAP" id="MF_02090">
    <property type="entry name" value="NadE_glutamine_dep"/>
    <property type="match status" value="1"/>
</dbReference>
<dbReference type="PIRSF" id="PIRSF006630">
    <property type="entry name" value="NADS_GAT"/>
    <property type="match status" value="1"/>
</dbReference>
<dbReference type="InterPro" id="IPR022310">
    <property type="entry name" value="NAD/GMP_synthase"/>
</dbReference>
<dbReference type="UniPathway" id="UPA00253">
    <property type="reaction ID" value="UER00334"/>
</dbReference>
<sequence>MKIALAQLNYHIGNFELNIKKIIAHIQLAKADGADLVVFAELAVCGYPPRDFLEFEEFISLCEEAGKEIAEHCTGIACIVGLPVRNEQAAGKDLYNAAYFIEEKQIKSIARKALLPNYDVFDEYRYFEPATSFECIDFKGVKIALTICEDLWNINNNPLYVSNPMDELIKENPDVMINIAASPFSYQHDDERRVVLADNAKKYNLPLLYVNQVGAQTEIIFDGGSMVFDQDGNMLDEMDYFKEQLKTYTFADGKIEGDVFVHQPMSDIAQIHDALVLGIKDYFVKSGFSKAVLGLSGGIDSAIVCALACRALGAENVMAVLMPSKYSSDHSIKDALDLVENFGCMHEVISIAEAADAFDSMMAGAFKGLPFNLTEENIQARSRGIVVMAMSNKFGYILLNTSNKSECAVGYGTLYGDMCGAIGVIGDVYKTQIYELAAYINKDEVVIPVNTIVKPPSAELRPGQKDSDSLPDYDTLDTILFQFIELKKSSKDIIAMGYEEGLVRRIIKMVNGAEFKRYQTPPILRVSPKAFGSGRRMPIVGKYLA</sequence>
<keyword evidence="6 7" id="KW-0520">NAD</keyword>
<feature type="binding site" evidence="7">
    <location>
        <position position="406"/>
    </location>
    <ligand>
        <name>deamido-NAD(+)</name>
        <dbReference type="ChEBI" id="CHEBI:58437"/>
        <note>ligand shared between two neighboring subunits</note>
    </ligand>
</feature>
<dbReference type="GO" id="GO:0003952">
    <property type="term" value="F:NAD+ synthase (glutamine-hydrolyzing) activity"/>
    <property type="evidence" value="ECO:0007669"/>
    <property type="project" value="UniProtKB-UniRule"/>
</dbReference>
<evidence type="ECO:0000313" key="12">
    <source>
        <dbReference type="EMBL" id="AMQ00633.1"/>
    </source>
</evidence>
<organism evidence="12 13">
    <name type="scientific">Pedobacter cryoconitis</name>
    <dbReference type="NCBI Taxonomy" id="188932"/>
    <lineage>
        <taxon>Bacteria</taxon>
        <taxon>Pseudomonadati</taxon>
        <taxon>Bacteroidota</taxon>
        <taxon>Sphingobacteriia</taxon>
        <taxon>Sphingobacteriales</taxon>
        <taxon>Sphingobacteriaceae</taxon>
        <taxon>Pedobacter</taxon>
    </lineage>
</organism>
<evidence type="ECO:0000256" key="1">
    <source>
        <dbReference type="ARBA" id="ARBA00005188"/>
    </source>
</evidence>
<dbReference type="InterPro" id="IPR000132">
    <property type="entry name" value="Nitrilase/CN_hydratase_CS"/>
</dbReference>
<dbReference type="EC" id="6.3.5.1" evidence="7 8"/>
<dbReference type="GO" id="GO:0008795">
    <property type="term" value="F:NAD+ synthase activity"/>
    <property type="evidence" value="ECO:0007669"/>
    <property type="project" value="UniProtKB-UniRule"/>
</dbReference>
<dbReference type="RefSeq" id="WP_068403838.1">
    <property type="nucleotide sequence ID" value="NZ_CP014504.1"/>
</dbReference>
<comment type="pathway">
    <text evidence="1 7 8">Cofactor biosynthesis; NAD(+) biosynthesis; NAD(+) from deamido-NAD(+) (L-Gln route): step 1/1.</text>
</comment>
<dbReference type="PROSITE" id="PS50263">
    <property type="entry name" value="CN_HYDROLASE"/>
    <property type="match status" value="1"/>
</dbReference>
<feature type="binding site" evidence="7">
    <location>
        <position position="377"/>
    </location>
    <ligand>
        <name>deamido-NAD(+)</name>
        <dbReference type="ChEBI" id="CHEBI:58437"/>
        <note>ligand shared between two neighboring subunits</note>
    </ligand>
</feature>
<keyword evidence="3 7" id="KW-0436">Ligase</keyword>
<dbReference type="EMBL" id="CP014504">
    <property type="protein sequence ID" value="AMQ00633.1"/>
    <property type="molecule type" value="Genomic_DNA"/>
</dbReference>
<proteinExistence type="inferred from homology"/>
<feature type="binding site" evidence="7">
    <location>
        <position position="182"/>
    </location>
    <ligand>
        <name>L-glutamine</name>
        <dbReference type="ChEBI" id="CHEBI:58359"/>
    </ligand>
</feature>
<dbReference type="InterPro" id="IPR003694">
    <property type="entry name" value="NAD_synthase"/>
</dbReference>
<dbReference type="AlphaFoldDB" id="A0A127VGZ7"/>
<dbReference type="GO" id="GO:0000257">
    <property type="term" value="F:nitrilase activity"/>
    <property type="evidence" value="ECO:0007669"/>
    <property type="project" value="UniProtKB-ARBA"/>
</dbReference>
<feature type="binding site" evidence="7">
    <location>
        <position position="401"/>
    </location>
    <ligand>
        <name>ATP</name>
        <dbReference type="ChEBI" id="CHEBI:30616"/>
    </ligand>
</feature>
<dbReference type="PATRIC" id="fig|188932.3.peg.3921"/>
<gene>
    <name evidence="7" type="primary">nadE</name>
    <name evidence="12" type="ORF">AY601_3773</name>
</gene>
<evidence type="ECO:0000256" key="5">
    <source>
        <dbReference type="ARBA" id="ARBA00022840"/>
    </source>
</evidence>
<dbReference type="GO" id="GO:0009435">
    <property type="term" value="P:NAD+ biosynthetic process"/>
    <property type="evidence" value="ECO:0007669"/>
    <property type="project" value="UniProtKB-UniRule"/>
</dbReference>
<dbReference type="InterPro" id="IPR014729">
    <property type="entry name" value="Rossmann-like_a/b/a_fold"/>
</dbReference>
<comment type="catalytic activity">
    <reaction evidence="7 8">
        <text>deamido-NAD(+) + L-glutamine + ATP + H2O = L-glutamate + AMP + diphosphate + NAD(+) + H(+)</text>
        <dbReference type="Rhea" id="RHEA:24384"/>
        <dbReference type="ChEBI" id="CHEBI:15377"/>
        <dbReference type="ChEBI" id="CHEBI:15378"/>
        <dbReference type="ChEBI" id="CHEBI:29985"/>
        <dbReference type="ChEBI" id="CHEBI:30616"/>
        <dbReference type="ChEBI" id="CHEBI:33019"/>
        <dbReference type="ChEBI" id="CHEBI:57540"/>
        <dbReference type="ChEBI" id="CHEBI:58359"/>
        <dbReference type="ChEBI" id="CHEBI:58437"/>
        <dbReference type="ChEBI" id="CHEBI:456215"/>
        <dbReference type="EC" id="6.3.5.1"/>
    </reaction>
</comment>